<gene>
    <name evidence="2" type="ORF">FZ942_20485</name>
</gene>
<organism evidence="2 3">
    <name type="scientific">Azospirillum lipoferum</name>
    <dbReference type="NCBI Taxonomy" id="193"/>
    <lineage>
        <taxon>Bacteria</taxon>
        <taxon>Pseudomonadati</taxon>
        <taxon>Pseudomonadota</taxon>
        <taxon>Alphaproteobacteria</taxon>
        <taxon>Rhodospirillales</taxon>
        <taxon>Azospirillaceae</taxon>
        <taxon>Azospirillum</taxon>
    </lineage>
</organism>
<evidence type="ECO:0000259" key="1">
    <source>
        <dbReference type="Pfam" id="PF05050"/>
    </source>
</evidence>
<feature type="domain" description="Methyltransferase FkbM" evidence="1">
    <location>
        <begin position="8"/>
        <end position="53"/>
    </location>
</feature>
<dbReference type="Proteomes" id="UP000324927">
    <property type="component" value="Unassembled WGS sequence"/>
</dbReference>
<dbReference type="Gene3D" id="3.40.50.150">
    <property type="entry name" value="Vaccinia Virus protein VP39"/>
    <property type="match status" value="1"/>
</dbReference>
<evidence type="ECO:0000313" key="2">
    <source>
        <dbReference type="EMBL" id="KAA0594444.1"/>
    </source>
</evidence>
<dbReference type="EMBL" id="VTTN01000008">
    <property type="protein sequence ID" value="KAA0594444.1"/>
    <property type="molecule type" value="Genomic_DNA"/>
</dbReference>
<name>A0A5A9GLB2_AZOLI</name>
<dbReference type="RefSeq" id="WP_149232929.1">
    <property type="nucleotide sequence ID" value="NZ_JALJXJ010000011.1"/>
</dbReference>
<evidence type="ECO:0000313" key="3">
    <source>
        <dbReference type="Proteomes" id="UP000324927"/>
    </source>
</evidence>
<comment type="caution">
    <text evidence="2">The sequence shown here is derived from an EMBL/GenBank/DDBJ whole genome shotgun (WGS) entry which is preliminary data.</text>
</comment>
<dbReference type="SUPFAM" id="SSF53335">
    <property type="entry name" value="S-adenosyl-L-methionine-dependent methyltransferases"/>
    <property type="match status" value="1"/>
</dbReference>
<dbReference type="InterPro" id="IPR029063">
    <property type="entry name" value="SAM-dependent_MTases_sf"/>
</dbReference>
<keyword evidence="3" id="KW-1185">Reference proteome</keyword>
<dbReference type="OrthoDB" id="3338469at2"/>
<dbReference type="AlphaFoldDB" id="A0A5A9GLB2"/>
<proteinExistence type="predicted"/>
<dbReference type="Pfam" id="PF05050">
    <property type="entry name" value="Methyltransf_21"/>
    <property type="match status" value="1"/>
</dbReference>
<reference evidence="2 3" key="1">
    <citation type="submission" date="2019-08" db="EMBL/GenBank/DDBJ databases">
        <authorList>
            <person name="Grouzdev D."/>
            <person name="Tikhonova E."/>
            <person name="Kravchenko I."/>
        </authorList>
    </citation>
    <scope>NUCLEOTIDE SEQUENCE [LARGE SCALE GENOMIC DNA]</scope>
    <source>
        <strain evidence="2 3">59b</strain>
    </source>
</reference>
<dbReference type="InterPro" id="IPR006342">
    <property type="entry name" value="FkbM_mtfrase"/>
</dbReference>
<accession>A0A5A9GLB2</accession>
<protein>
    <recommendedName>
        <fullName evidence="1">Methyltransferase FkbM domain-containing protein</fullName>
    </recommendedName>
</protein>
<sequence>MSACEAVPGVTGDDLPRRAGETTADLVKINVEGAEVQALGGMADLLEQRGPDLLIACFDEESAAKVDAIVKG</sequence>